<dbReference type="InterPro" id="IPR049914">
    <property type="entry name" value="PHD1-3/5-6"/>
</dbReference>
<evidence type="ECO:0000256" key="4">
    <source>
        <dbReference type="ARBA" id="ARBA00023015"/>
    </source>
</evidence>
<name>A0A6D2I2Z3_9BRAS</name>
<dbReference type="SUPFAM" id="SSF57903">
    <property type="entry name" value="FYVE/PHD zinc finger"/>
    <property type="match status" value="1"/>
</dbReference>
<dbReference type="PANTHER" id="PTHR33304:SF36">
    <property type="entry name" value="GB|AAF26970.1-RELATED"/>
    <property type="match status" value="1"/>
</dbReference>
<feature type="compositionally biased region" description="Acidic residues" evidence="6">
    <location>
        <begin position="99"/>
        <end position="108"/>
    </location>
</feature>
<dbReference type="Proteomes" id="UP000467841">
    <property type="component" value="Unassembled WGS sequence"/>
</dbReference>
<organism evidence="7 8">
    <name type="scientific">Microthlaspi erraticum</name>
    <dbReference type="NCBI Taxonomy" id="1685480"/>
    <lineage>
        <taxon>Eukaryota</taxon>
        <taxon>Viridiplantae</taxon>
        <taxon>Streptophyta</taxon>
        <taxon>Embryophyta</taxon>
        <taxon>Tracheophyta</taxon>
        <taxon>Spermatophyta</taxon>
        <taxon>Magnoliopsida</taxon>
        <taxon>eudicotyledons</taxon>
        <taxon>Gunneridae</taxon>
        <taxon>Pentapetalae</taxon>
        <taxon>rosids</taxon>
        <taxon>malvids</taxon>
        <taxon>Brassicales</taxon>
        <taxon>Brassicaceae</taxon>
        <taxon>Coluteocarpeae</taxon>
        <taxon>Microthlaspi</taxon>
    </lineage>
</organism>
<dbReference type="EMBL" id="CACVBM020000843">
    <property type="protein sequence ID" value="CAA7023939.1"/>
    <property type="molecule type" value="Genomic_DNA"/>
</dbReference>
<dbReference type="OrthoDB" id="1105978at2759"/>
<dbReference type="Gene3D" id="3.30.40.10">
    <property type="entry name" value="Zinc/RING finger domain, C3HC4 (zinc finger)"/>
    <property type="match status" value="1"/>
</dbReference>
<feature type="region of interest" description="Disordered" evidence="6">
    <location>
        <begin position="84"/>
        <end position="154"/>
    </location>
</feature>
<keyword evidence="2" id="KW-0863">Zinc-finger</keyword>
<keyword evidence="1" id="KW-0479">Metal-binding</keyword>
<keyword evidence="5" id="KW-0804">Transcription</keyword>
<evidence type="ECO:0000256" key="1">
    <source>
        <dbReference type="ARBA" id="ARBA00022723"/>
    </source>
</evidence>
<evidence type="ECO:0000256" key="5">
    <source>
        <dbReference type="ARBA" id="ARBA00023163"/>
    </source>
</evidence>
<keyword evidence="3" id="KW-0862">Zinc</keyword>
<dbReference type="InterPro" id="IPR013083">
    <property type="entry name" value="Znf_RING/FYVE/PHD"/>
</dbReference>
<evidence type="ECO:0000256" key="2">
    <source>
        <dbReference type="ARBA" id="ARBA00022771"/>
    </source>
</evidence>
<dbReference type="GO" id="GO:0008270">
    <property type="term" value="F:zinc ion binding"/>
    <property type="evidence" value="ECO:0007669"/>
    <property type="project" value="UniProtKB-KW"/>
</dbReference>
<accession>A0A6D2I2Z3</accession>
<evidence type="ECO:0000313" key="7">
    <source>
        <dbReference type="EMBL" id="CAA7023939.1"/>
    </source>
</evidence>
<evidence type="ECO:0000256" key="6">
    <source>
        <dbReference type="SAM" id="MobiDB-lite"/>
    </source>
</evidence>
<keyword evidence="4" id="KW-0805">Transcription regulation</keyword>
<reference evidence="7" key="1">
    <citation type="submission" date="2020-01" db="EMBL/GenBank/DDBJ databases">
        <authorList>
            <person name="Mishra B."/>
        </authorList>
    </citation>
    <scope>NUCLEOTIDE SEQUENCE [LARGE SCALE GENOMIC DNA]</scope>
</reference>
<dbReference type="GO" id="GO:0034244">
    <property type="term" value="P:negative regulation of transcription elongation by RNA polymerase II"/>
    <property type="evidence" value="ECO:0007669"/>
    <property type="project" value="InterPro"/>
</dbReference>
<dbReference type="PANTHER" id="PTHR33304">
    <property type="match status" value="1"/>
</dbReference>
<comment type="caution">
    <text evidence="7">The sequence shown here is derived from an EMBL/GenBank/DDBJ whole genome shotgun (WGS) entry which is preliminary data.</text>
</comment>
<dbReference type="InterPro" id="IPR011011">
    <property type="entry name" value="Znf_FYVE_PHD"/>
</dbReference>
<feature type="compositionally biased region" description="Polar residues" evidence="6">
    <location>
        <begin position="113"/>
        <end position="154"/>
    </location>
</feature>
<dbReference type="AlphaFoldDB" id="A0A6D2I2Z3"/>
<keyword evidence="8" id="KW-1185">Reference proteome</keyword>
<gene>
    <name evidence="7" type="ORF">MERR_LOCUS11174</name>
</gene>
<evidence type="ECO:0000256" key="3">
    <source>
        <dbReference type="ARBA" id="ARBA00022833"/>
    </source>
</evidence>
<dbReference type="GO" id="GO:0140566">
    <property type="term" value="F:histone reader activity"/>
    <property type="evidence" value="ECO:0007669"/>
    <property type="project" value="InterPro"/>
</dbReference>
<protein>
    <recommendedName>
        <fullName evidence="9">PHD-type domain-containing protein</fullName>
    </recommendedName>
</protein>
<sequence>MDGESGYDGGSEASAAASSAISHSDCKPKKSCEICGSNANAHEIMICFRCQETREHTYCARVKLESVPPMWLCEVCRRPNPSNVIDLATDPRANQVEQEAVDSEDSAEIVDQNAAQSSRTNQVVNNEAGPSSSRTNQVGKAADNASNESSPPNS</sequence>
<evidence type="ECO:0008006" key="9">
    <source>
        <dbReference type="Google" id="ProtNLM"/>
    </source>
</evidence>
<proteinExistence type="predicted"/>
<evidence type="ECO:0000313" key="8">
    <source>
        <dbReference type="Proteomes" id="UP000467841"/>
    </source>
</evidence>